<dbReference type="PROSITE" id="PS50089">
    <property type="entry name" value="ZF_RING_2"/>
    <property type="match status" value="1"/>
</dbReference>
<accession>A0A9P6EH42</accession>
<keyword evidence="8" id="KW-1185">Reference proteome</keyword>
<proteinExistence type="predicted"/>
<evidence type="ECO:0000256" key="5">
    <source>
        <dbReference type="SAM" id="MobiDB-lite"/>
    </source>
</evidence>
<evidence type="ECO:0000259" key="6">
    <source>
        <dbReference type="PROSITE" id="PS50089"/>
    </source>
</evidence>
<feature type="region of interest" description="Disordered" evidence="5">
    <location>
        <begin position="83"/>
        <end position="108"/>
    </location>
</feature>
<feature type="region of interest" description="Disordered" evidence="5">
    <location>
        <begin position="223"/>
        <end position="245"/>
    </location>
</feature>
<name>A0A9P6EH42_9AGAR</name>
<dbReference type="Pfam" id="PF13445">
    <property type="entry name" value="zf-RING_UBOX"/>
    <property type="match status" value="1"/>
</dbReference>
<dbReference type="InterPro" id="IPR013083">
    <property type="entry name" value="Znf_RING/FYVE/PHD"/>
</dbReference>
<evidence type="ECO:0000313" key="7">
    <source>
        <dbReference type="EMBL" id="KAF9528952.1"/>
    </source>
</evidence>
<evidence type="ECO:0000256" key="4">
    <source>
        <dbReference type="PROSITE-ProRule" id="PRU00175"/>
    </source>
</evidence>
<dbReference type="AlphaFoldDB" id="A0A9P6EH42"/>
<keyword evidence="3" id="KW-0862">Zinc</keyword>
<dbReference type="Proteomes" id="UP000807306">
    <property type="component" value="Unassembled WGS sequence"/>
</dbReference>
<gene>
    <name evidence="7" type="ORF">CPB83DRAFT_853494</name>
</gene>
<dbReference type="InterPro" id="IPR001841">
    <property type="entry name" value="Znf_RING"/>
</dbReference>
<protein>
    <recommendedName>
        <fullName evidence="6">RING-type domain-containing protein</fullName>
    </recommendedName>
</protein>
<feature type="compositionally biased region" description="Basic and acidic residues" evidence="5">
    <location>
        <begin position="226"/>
        <end position="240"/>
    </location>
</feature>
<dbReference type="SMART" id="SM00184">
    <property type="entry name" value="RING"/>
    <property type="match status" value="1"/>
</dbReference>
<evidence type="ECO:0000256" key="2">
    <source>
        <dbReference type="ARBA" id="ARBA00022771"/>
    </source>
</evidence>
<dbReference type="InterPro" id="IPR017907">
    <property type="entry name" value="Znf_RING_CS"/>
</dbReference>
<dbReference type="EMBL" id="MU157849">
    <property type="protein sequence ID" value="KAF9528952.1"/>
    <property type="molecule type" value="Genomic_DNA"/>
</dbReference>
<feature type="domain" description="RING-type" evidence="6">
    <location>
        <begin position="3"/>
        <end position="47"/>
    </location>
</feature>
<comment type="caution">
    <text evidence="7">The sequence shown here is derived from an EMBL/GenBank/DDBJ whole genome shotgun (WGS) entry which is preliminary data.</text>
</comment>
<dbReference type="InterPro" id="IPR027370">
    <property type="entry name" value="Znf-RING_euk"/>
</dbReference>
<evidence type="ECO:0000256" key="1">
    <source>
        <dbReference type="ARBA" id="ARBA00022723"/>
    </source>
</evidence>
<dbReference type="PROSITE" id="PS00518">
    <property type="entry name" value="ZF_RING_1"/>
    <property type="match status" value="1"/>
</dbReference>
<reference evidence="7" key="1">
    <citation type="submission" date="2020-11" db="EMBL/GenBank/DDBJ databases">
        <authorList>
            <consortium name="DOE Joint Genome Institute"/>
            <person name="Ahrendt S."/>
            <person name="Riley R."/>
            <person name="Andreopoulos W."/>
            <person name="Labutti K."/>
            <person name="Pangilinan J."/>
            <person name="Ruiz-Duenas F.J."/>
            <person name="Barrasa J.M."/>
            <person name="Sanchez-Garcia M."/>
            <person name="Camarero S."/>
            <person name="Miyauchi S."/>
            <person name="Serrano A."/>
            <person name="Linde D."/>
            <person name="Babiker R."/>
            <person name="Drula E."/>
            <person name="Ayuso-Fernandez I."/>
            <person name="Pacheco R."/>
            <person name="Padilla G."/>
            <person name="Ferreira P."/>
            <person name="Barriuso J."/>
            <person name="Kellner H."/>
            <person name="Castanera R."/>
            <person name="Alfaro M."/>
            <person name="Ramirez L."/>
            <person name="Pisabarro A.G."/>
            <person name="Kuo A."/>
            <person name="Tritt A."/>
            <person name="Lipzen A."/>
            <person name="He G."/>
            <person name="Yan M."/>
            <person name="Ng V."/>
            <person name="Cullen D."/>
            <person name="Martin F."/>
            <person name="Rosso M.-N."/>
            <person name="Henrissat B."/>
            <person name="Hibbett D."/>
            <person name="Martinez A.T."/>
            <person name="Grigoriev I.V."/>
        </authorList>
    </citation>
    <scope>NUCLEOTIDE SEQUENCE</scope>
    <source>
        <strain evidence="7">CBS 506.95</strain>
    </source>
</reference>
<dbReference type="Gene3D" id="3.30.40.10">
    <property type="entry name" value="Zinc/RING finger domain, C3HC4 (zinc finger)"/>
    <property type="match status" value="1"/>
</dbReference>
<evidence type="ECO:0000313" key="8">
    <source>
        <dbReference type="Proteomes" id="UP000807306"/>
    </source>
</evidence>
<feature type="compositionally biased region" description="Low complexity" evidence="5">
    <location>
        <begin position="91"/>
        <end position="104"/>
    </location>
</feature>
<keyword evidence="1" id="KW-0479">Metal-binding</keyword>
<dbReference type="GO" id="GO:0008270">
    <property type="term" value="F:zinc ion binding"/>
    <property type="evidence" value="ECO:0007669"/>
    <property type="project" value="UniProtKB-KW"/>
</dbReference>
<keyword evidence="2 4" id="KW-0863">Zinc-finger</keyword>
<dbReference type="SUPFAM" id="SSF57850">
    <property type="entry name" value="RING/U-box"/>
    <property type="match status" value="1"/>
</dbReference>
<dbReference type="OrthoDB" id="6270329at2759"/>
<evidence type="ECO:0000256" key="3">
    <source>
        <dbReference type="ARBA" id="ARBA00022833"/>
    </source>
</evidence>
<sequence length="317" mass="35125">MSCRICLEVLNQPASLPCGHIFCTPCIVKTVQAVIPYTHIHPCPICRLPYNIAPLDIRNVPTNLRSFVTPSVRKVFLNTAEEVKEDDKKASSSTSTASSSSSQSPKMNVTDINVLPTQPSQTSAPGSVSCARNFDNSSELTRLRVENDALRNHCSMWRRRAEIHGEANLGLLKFARAMRDQMAQIARDRNELEERCFSLKRMLDGDCDYNNEMDRYRSCKANATKDAAKDETNAGPDRESSILPPLIPFARSAGPESCLKSASKRPLLEDDEQDLDASRKKLRLSDLLSPPDVGITIPGVETGSSQVSYLEGRRRSV</sequence>
<organism evidence="7 8">
    <name type="scientific">Crepidotus variabilis</name>
    <dbReference type="NCBI Taxonomy" id="179855"/>
    <lineage>
        <taxon>Eukaryota</taxon>
        <taxon>Fungi</taxon>
        <taxon>Dikarya</taxon>
        <taxon>Basidiomycota</taxon>
        <taxon>Agaricomycotina</taxon>
        <taxon>Agaricomycetes</taxon>
        <taxon>Agaricomycetidae</taxon>
        <taxon>Agaricales</taxon>
        <taxon>Agaricineae</taxon>
        <taxon>Crepidotaceae</taxon>
        <taxon>Crepidotus</taxon>
    </lineage>
</organism>